<dbReference type="AlphaFoldDB" id="A0A7W9BH17"/>
<evidence type="ECO:0000313" key="3">
    <source>
        <dbReference type="EMBL" id="MBB5716878.1"/>
    </source>
</evidence>
<name>A0A7W9BH17_9SPHN</name>
<gene>
    <name evidence="3" type="ORF">FHS94_003750</name>
</gene>
<comment type="caution">
    <text evidence="3">The sequence shown here is derived from an EMBL/GenBank/DDBJ whole genome shotgun (WGS) entry which is preliminary data.</text>
</comment>
<evidence type="ECO:0000256" key="2">
    <source>
        <dbReference type="SAM" id="Phobius"/>
    </source>
</evidence>
<feature type="region of interest" description="Disordered" evidence="1">
    <location>
        <begin position="24"/>
        <end position="65"/>
    </location>
</feature>
<evidence type="ECO:0000313" key="4">
    <source>
        <dbReference type="Proteomes" id="UP000546200"/>
    </source>
</evidence>
<accession>A0A7W9BH17</accession>
<feature type="compositionally biased region" description="Polar residues" evidence="1">
    <location>
        <begin position="46"/>
        <end position="59"/>
    </location>
</feature>
<sequence length="65" mass="7474">MSWTEIIAGVVLVVLFFGLFRGSSSKSPRIWSGDTPEEQGRRNTRTDLNYQGWERSQGNRLDKGW</sequence>
<dbReference type="EMBL" id="JACIJK010000016">
    <property type="protein sequence ID" value="MBB5716878.1"/>
    <property type="molecule type" value="Genomic_DNA"/>
</dbReference>
<reference evidence="3 4" key="1">
    <citation type="submission" date="2020-08" db="EMBL/GenBank/DDBJ databases">
        <title>Genomic Encyclopedia of Type Strains, Phase IV (KMG-IV): sequencing the most valuable type-strain genomes for metagenomic binning, comparative biology and taxonomic classification.</title>
        <authorList>
            <person name="Goeker M."/>
        </authorList>
    </citation>
    <scope>NUCLEOTIDE SEQUENCE [LARGE SCALE GENOMIC DNA]</scope>
    <source>
        <strain evidence="3 4">DSM 100044</strain>
    </source>
</reference>
<organism evidence="3 4">
    <name type="scientific">Sphingomonas aerophila</name>
    <dbReference type="NCBI Taxonomy" id="1344948"/>
    <lineage>
        <taxon>Bacteria</taxon>
        <taxon>Pseudomonadati</taxon>
        <taxon>Pseudomonadota</taxon>
        <taxon>Alphaproteobacteria</taxon>
        <taxon>Sphingomonadales</taxon>
        <taxon>Sphingomonadaceae</taxon>
        <taxon>Sphingomonas</taxon>
    </lineage>
</organism>
<feature type="transmembrane region" description="Helical" evidence="2">
    <location>
        <begin position="6"/>
        <end position="22"/>
    </location>
</feature>
<dbReference type="Proteomes" id="UP000546200">
    <property type="component" value="Unassembled WGS sequence"/>
</dbReference>
<evidence type="ECO:0000256" key="1">
    <source>
        <dbReference type="SAM" id="MobiDB-lite"/>
    </source>
</evidence>
<keyword evidence="2" id="KW-0812">Transmembrane</keyword>
<keyword evidence="4" id="KW-1185">Reference proteome</keyword>
<protein>
    <submittedName>
        <fullName evidence="3">Uncharacterized protein</fullName>
    </submittedName>
</protein>
<keyword evidence="2" id="KW-0472">Membrane</keyword>
<dbReference type="RefSeq" id="WP_221234880.1">
    <property type="nucleotide sequence ID" value="NZ_JACIJK010000016.1"/>
</dbReference>
<keyword evidence="2" id="KW-1133">Transmembrane helix</keyword>
<proteinExistence type="predicted"/>